<sequence length="73" mass="8539">MEMNHSIIDGLIEIEFYQFSAFFFGIWIIQMNVLAMKEHAFWPVRIVLAYADGIPATTSERLRKIEKVIVSMM</sequence>
<keyword evidence="3" id="KW-1185">Reference proteome</keyword>
<dbReference type="Proteomes" id="UP000077405">
    <property type="component" value="Plasmid pYZ4"/>
</dbReference>
<reference evidence="2 3" key="1">
    <citation type="submission" date="2018-04" db="EMBL/GenBank/DDBJ databases">
        <title>Complete genome sequence of the nitrogen-fixing bacterium Azospirillum humicireducens type strain SgZ-5.</title>
        <authorList>
            <person name="Yu Z."/>
        </authorList>
    </citation>
    <scope>NUCLEOTIDE SEQUENCE [LARGE SCALE GENOMIC DNA]</scope>
    <source>
        <strain evidence="2 3">SgZ-5</strain>
        <plasmid evidence="2 3">pYZ4</plasmid>
    </source>
</reference>
<dbReference type="AlphaFoldDB" id="A0A2R4VUF7"/>
<evidence type="ECO:0000256" key="1">
    <source>
        <dbReference type="SAM" id="Phobius"/>
    </source>
</evidence>
<organism evidence="2 3">
    <name type="scientific">Azospirillum humicireducens</name>
    <dbReference type="NCBI Taxonomy" id="1226968"/>
    <lineage>
        <taxon>Bacteria</taxon>
        <taxon>Pseudomonadati</taxon>
        <taxon>Pseudomonadota</taxon>
        <taxon>Alphaproteobacteria</taxon>
        <taxon>Rhodospirillales</taxon>
        <taxon>Azospirillaceae</taxon>
        <taxon>Azospirillum</taxon>
    </lineage>
</organism>
<dbReference type="EMBL" id="CP028905">
    <property type="protein sequence ID" value="AWB08078.1"/>
    <property type="molecule type" value="Genomic_DNA"/>
</dbReference>
<dbReference type="KEGG" id="ahu:A6A40_23860"/>
<evidence type="ECO:0000313" key="3">
    <source>
        <dbReference type="Proteomes" id="UP000077405"/>
    </source>
</evidence>
<geneLocation type="plasmid" evidence="2 3">
    <name>pYZ4</name>
</geneLocation>
<feature type="transmembrane region" description="Helical" evidence="1">
    <location>
        <begin position="16"/>
        <end position="35"/>
    </location>
</feature>
<keyword evidence="1" id="KW-0472">Membrane</keyword>
<keyword evidence="1" id="KW-0812">Transmembrane</keyword>
<protein>
    <submittedName>
        <fullName evidence="2">Uncharacterized protein</fullName>
    </submittedName>
</protein>
<gene>
    <name evidence="2" type="ORF">A6A40_23860</name>
</gene>
<proteinExistence type="predicted"/>
<name>A0A2R4VUF7_9PROT</name>
<evidence type="ECO:0000313" key="2">
    <source>
        <dbReference type="EMBL" id="AWB08078.1"/>
    </source>
</evidence>
<accession>A0A2R4VUF7</accession>
<keyword evidence="2" id="KW-0614">Plasmid</keyword>
<keyword evidence="1" id="KW-1133">Transmembrane helix</keyword>